<feature type="region of interest" description="Disordered" evidence="1">
    <location>
        <begin position="433"/>
        <end position="647"/>
    </location>
</feature>
<accession>A0A8H3TYR3</accession>
<dbReference type="AlphaFoldDB" id="A0A8H3TYR3"/>
<feature type="compositionally biased region" description="Polar residues" evidence="1">
    <location>
        <begin position="614"/>
        <end position="637"/>
    </location>
</feature>
<keyword evidence="3" id="KW-1185">Reference proteome</keyword>
<evidence type="ECO:0000313" key="2">
    <source>
        <dbReference type="EMBL" id="GHJ89660.1"/>
    </source>
</evidence>
<dbReference type="OrthoDB" id="5382203at2759"/>
<feature type="region of interest" description="Disordered" evidence="1">
    <location>
        <begin position="84"/>
        <end position="108"/>
    </location>
</feature>
<feature type="compositionally biased region" description="Low complexity" evidence="1">
    <location>
        <begin position="435"/>
        <end position="455"/>
    </location>
</feature>
<evidence type="ECO:0000313" key="3">
    <source>
        <dbReference type="Proteomes" id="UP000620104"/>
    </source>
</evidence>
<evidence type="ECO:0000256" key="1">
    <source>
        <dbReference type="SAM" id="MobiDB-lite"/>
    </source>
</evidence>
<gene>
    <name evidence="2" type="ORF">NliqN6_6062</name>
</gene>
<protein>
    <submittedName>
        <fullName evidence="2">Uncharacterized protein</fullName>
    </submittedName>
</protein>
<organism evidence="2 3">
    <name type="scientific">Naganishia liquefaciens</name>
    <dbReference type="NCBI Taxonomy" id="104408"/>
    <lineage>
        <taxon>Eukaryota</taxon>
        <taxon>Fungi</taxon>
        <taxon>Dikarya</taxon>
        <taxon>Basidiomycota</taxon>
        <taxon>Agaricomycotina</taxon>
        <taxon>Tremellomycetes</taxon>
        <taxon>Filobasidiales</taxon>
        <taxon>Filobasidiaceae</taxon>
        <taxon>Naganishia</taxon>
    </lineage>
</organism>
<name>A0A8H3TYR3_9TREE</name>
<comment type="caution">
    <text evidence="2">The sequence shown here is derived from an EMBL/GenBank/DDBJ whole genome shotgun (WGS) entry which is preliminary data.</text>
</comment>
<dbReference type="EMBL" id="BLZA01000049">
    <property type="protein sequence ID" value="GHJ89660.1"/>
    <property type="molecule type" value="Genomic_DNA"/>
</dbReference>
<reference evidence="2" key="1">
    <citation type="submission" date="2020-07" db="EMBL/GenBank/DDBJ databases">
        <title>Draft Genome Sequence of a Deep-Sea Yeast, Naganishia (Cryptococcus) liquefaciens strain N6.</title>
        <authorList>
            <person name="Han Y.W."/>
            <person name="Kajitani R."/>
            <person name="Morimoto H."/>
            <person name="Parhat M."/>
            <person name="Tsubouchi H."/>
            <person name="Bakenova O."/>
            <person name="Ogata M."/>
            <person name="Argunhan B."/>
            <person name="Aoki R."/>
            <person name="Kajiwara S."/>
            <person name="Itoh T."/>
            <person name="Iwasaki H."/>
        </authorList>
    </citation>
    <scope>NUCLEOTIDE SEQUENCE</scope>
    <source>
        <strain evidence="2">N6</strain>
    </source>
</reference>
<sequence length="797" mass="84343">MSQHVPIPAYVSARSANALISDLAPTSLTPEALLHLNLVLDELVASLIIAAQSIAPNDIKHRAIAQVFASVTVSSAESIVAPAVASSPKTPRTLRTRRAPPSSQGHHFRAVSTSVQVTRDGAALALGREAINEAELEVKAWRDARGGAEDGFATDPRGLRTGMQEGGSFPIAQAVDLLRCRIMAYSTLGNDTPDPGTVRALADTWARVGGSTREDVLDPAALYFTAIVEHVAERILAGLGKLMAGSSNTATTARLYDLYSALCEDEATWGFFKRMAVKSDIEKQLAITPTSSAYNLGSTTTRDSRTSLSLARVSAAEQQGISTTATGGIRGPSIDLAVTTPPPPLATTRKLSLSRRAPSFDGNAVRSSPLNKRASSALLQTMPGAGAVQRRVSMDEARANGAAREDEFDAVVASGETLKVSLTPSRLKRFVSGNAARTASPARAPTSVDASQPSLHSHHRQSSHSSLTSPPAALESLKLVPRDETAFGKRSSEQRRPNGESLAEVLQSEPPWGRQADRKMRPTAADLPVLGKPVDATSSSTPLSPRVEVPPPKKGRSETAELQDFLVNTPPPAARDTLRDGAAQSDVQNESPGRLRSLIGRVAGGKQADRRGSASDQPTTPSERRASSTVDSSMLPTSPTPDRRTNTALARGLFSSRDRHIEDEFIGPSTVDTALGHGRRGDPLVEVGSVISAGASSVGGMNISSPTSIDPEVHKPIQSNGATAAATGLAIEAELRPLKELPNGNQKPLAEVIPVEDILQLRQDIRDARQAEECWTLVDQLLRRYGLSADEVALPAH</sequence>
<dbReference type="Proteomes" id="UP000620104">
    <property type="component" value="Unassembled WGS sequence"/>
</dbReference>
<feature type="compositionally biased region" description="Basic and acidic residues" evidence="1">
    <location>
        <begin position="480"/>
        <end position="498"/>
    </location>
</feature>
<proteinExistence type="predicted"/>